<evidence type="ECO:0000313" key="4">
    <source>
        <dbReference type="Proteomes" id="UP001558713"/>
    </source>
</evidence>
<dbReference type="AlphaFoldDB" id="A0ABD1C1K4"/>
<dbReference type="InterPro" id="IPR038974">
    <property type="entry name" value="CIF1/2"/>
</dbReference>
<evidence type="ECO:0000313" key="2">
    <source>
        <dbReference type="EMBL" id="KAL1192296.1"/>
    </source>
</evidence>
<feature type="region of interest" description="Disordered" evidence="1">
    <location>
        <begin position="83"/>
        <end position="104"/>
    </location>
</feature>
<accession>A0ABD1C1K4</accession>
<proteinExistence type="predicted"/>
<dbReference type="Proteomes" id="UP001558713">
    <property type="component" value="Unassembled WGS sequence"/>
</dbReference>
<evidence type="ECO:0000256" key="1">
    <source>
        <dbReference type="SAM" id="MobiDB-lite"/>
    </source>
</evidence>
<sequence>MMKPPVSISIGLETKIPVRAKRVMGVSPIMVKKLSLIFLIMLVSAFSVSFAGRPSILVYTHINLHDEMVEPILHERLLRMNTNDYGDNSPSPRLERPPFKLIPN</sequence>
<protein>
    <submittedName>
        <fullName evidence="3">Protein CASPARIAN STRIP INTEGRITY FACTOR 1</fullName>
    </submittedName>
</protein>
<comment type="caution">
    <text evidence="3">The sequence shown here is derived from an EMBL/GenBank/DDBJ whole genome shotgun (WGS) entry which is preliminary data.</text>
</comment>
<dbReference type="EMBL" id="JBANAX010000827">
    <property type="protein sequence ID" value="KAL1192296.1"/>
    <property type="molecule type" value="Genomic_DNA"/>
</dbReference>
<organism evidence="3 4">
    <name type="scientific">Cardamine amara subsp. amara</name>
    <dbReference type="NCBI Taxonomy" id="228776"/>
    <lineage>
        <taxon>Eukaryota</taxon>
        <taxon>Viridiplantae</taxon>
        <taxon>Streptophyta</taxon>
        <taxon>Embryophyta</taxon>
        <taxon>Tracheophyta</taxon>
        <taxon>Spermatophyta</taxon>
        <taxon>Magnoliopsida</taxon>
        <taxon>eudicotyledons</taxon>
        <taxon>Gunneridae</taxon>
        <taxon>Pentapetalae</taxon>
        <taxon>rosids</taxon>
        <taxon>malvids</taxon>
        <taxon>Brassicales</taxon>
        <taxon>Brassicaceae</taxon>
        <taxon>Cardamineae</taxon>
        <taxon>Cardamine</taxon>
    </lineage>
</organism>
<dbReference type="EMBL" id="JBANAX010000075">
    <property type="protein sequence ID" value="KAL1223361.1"/>
    <property type="molecule type" value="Genomic_DNA"/>
</dbReference>
<keyword evidence="4" id="KW-1185">Reference proteome</keyword>
<evidence type="ECO:0000313" key="3">
    <source>
        <dbReference type="EMBL" id="KAL1223361.1"/>
    </source>
</evidence>
<name>A0ABD1C1K4_CARAN</name>
<reference evidence="3 4" key="1">
    <citation type="submission" date="2024-04" db="EMBL/GenBank/DDBJ databases">
        <title>Genome assembly C_amara_ONT_v2.</title>
        <authorList>
            <person name="Yant L."/>
            <person name="Moore C."/>
            <person name="Slenker M."/>
        </authorList>
    </citation>
    <scope>NUCLEOTIDE SEQUENCE [LARGE SCALE GENOMIC DNA]</scope>
    <source>
        <tissue evidence="3">Leaf</tissue>
    </source>
</reference>
<dbReference type="PANTHER" id="PTHR35290">
    <property type="entry name" value="PROTEIN CASPARIAN STRIP INTEGRITY FACTOR 1-RELATED"/>
    <property type="match status" value="1"/>
</dbReference>
<gene>
    <name evidence="3" type="ORF">V5N11_020251</name>
    <name evidence="2" type="ORF">V5N11_035735</name>
</gene>
<dbReference type="PANTHER" id="PTHR35290:SF2">
    <property type="entry name" value="PROTEIN CASPARIAN STRIP INTEGRITY FACTOR 1"/>
    <property type="match status" value="1"/>
</dbReference>